<organism evidence="8 9">
    <name type="scientific">Phyllotreta striolata</name>
    <name type="common">Striped flea beetle</name>
    <name type="synonym">Crioceris striolata</name>
    <dbReference type="NCBI Taxonomy" id="444603"/>
    <lineage>
        <taxon>Eukaryota</taxon>
        <taxon>Metazoa</taxon>
        <taxon>Ecdysozoa</taxon>
        <taxon>Arthropoda</taxon>
        <taxon>Hexapoda</taxon>
        <taxon>Insecta</taxon>
        <taxon>Pterygota</taxon>
        <taxon>Neoptera</taxon>
        <taxon>Endopterygota</taxon>
        <taxon>Coleoptera</taxon>
        <taxon>Polyphaga</taxon>
        <taxon>Cucujiformia</taxon>
        <taxon>Chrysomeloidea</taxon>
        <taxon>Chrysomelidae</taxon>
        <taxon>Galerucinae</taxon>
        <taxon>Alticini</taxon>
        <taxon>Phyllotreta</taxon>
    </lineage>
</organism>
<evidence type="ECO:0000256" key="6">
    <source>
        <dbReference type="SAM" id="Coils"/>
    </source>
</evidence>
<keyword evidence="3" id="KW-0805">Transcription regulation</keyword>
<keyword evidence="4" id="KW-0804">Transcription</keyword>
<evidence type="ECO:0000256" key="5">
    <source>
        <dbReference type="ARBA" id="ARBA00025466"/>
    </source>
</evidence>
<gene>
    <name evidence="8" type="ORF">PHYEVI_LOCUS547</name>
</gene>
<evidence type="ECO:0000313" key="8">
    <source>
        <dbReference type="EMBL" id="CAG9854082.1"/>
    </source>
</evidence>
<keyword evidence="6" id="KW-0175">Coiled coil</keyword>
<evidence type="ECO:0000256" key="4">
    <source>
        <dbReference type="ARBA" id="ARBA00023163"/>
    </source>
</evidence>
<feature type="coiled-coil region" evidence="6">
    <location>
        <begin position="234"/>
        <end position="291"/>
    </location>
</feature>
<dbReference type="Proteomes" id="UP001153712">
    <property type="component" value="Chromosome 1"/>
</dbReference>
<evidence type="ECO:0000256" key="3">
    <source>
        <dbReference type="ARBA" id="ARBA00023015"/>
    </source>
</evidence>
<name>A0A9N9T9W3_PHYSR</name>
<comment type="subunit">
    <text evidence="1">Self-associates forming complexes of several hundred monomers.</text>
</comment>
<sequence length="297" mass="34121">MEKSKRDRSQNFTNCETNLLVALVIEYSRVIESKKPDASTWKQKETAWNNLAAEYNKKTRGPSRTAKCLKTKYESLKKNIKKKMQQRNFVSLPAESGEDVGNGLSPVEEKVYALMQSSVDGLPPLNDDDYKLYDTSPGDMVEPKAEVNTPEDALGPEMQVVELYENESDSMPSNYELDEEPQGAVVFENNHKDLFKDDTVDSNWSKWHASRKRRKNQAAHIETQKLLASKKIELIELQKKVIQSEIDYKKQEDEIKLKKLNIELATAEVILQTHKIEKEIKEQTLKKLLESSTLKEI</sequence>
<dbReference type="OrthoDB" id="6769707at2759"/>
<comment type="function">
    <text evidence="5">Involved in transvection phenomena (= synapsis-dependent gene expression), where the synaptic pairing of chromosomes carrying genes with which zeste interacts influences the expression of these genes. Zeste binds to DNA and stimulates transcription from a nearby promoter.</text>
</comment>
<dbReference type="Pfam" id="PF13873">
    <property type="entry name" value="Myb_DNA-bind_5"/>
    <property type="match status" value="1"/>
</dbReference>
<dbReference type="PANTHER" id="PTHR21411:SF0">
    <property type="entry name" value="REGULATORY PROTEIN ZESTE"/>
    <property type="match status" value="1"/>
</dbReference>
<proteinExistence type="predicted"/>
<accession>A0A9N9T9W3</accession>
<evidence type="ECO:0000313" key="9">
    <source>
        <dbReference type="Proteomes" id="UP001153712"/>
    </source>
</evidence>
<feature type="domain" description="Myb/SANT-like DNA-binding" evidence="7">
    <location>
        <begin position="8"/>
        <end position="86"/>
    </location>
</feature>
<evidence type="ECO:0000256" key="1">
    <source>
        <dbReference type="ARBA" id="ARBA00011764"/>
    </source>
</evidence>
<protein>
    <recommendedName>
        <fullName evidence="2">Regulatory protein zeste</fullName>
    </recommendedName>
</protein>
<keyword evidence="9" id="KW-1185">Reference proteome</keyword>
<reference evidence="8" key="1">
    <citation type="submission" date="2022-01" db="EMBL/GenBank/DDBJ databases">
        <authorList>
            <person name="King R."/>
        </authorList>
    </citation>
    <scope>NUCLEOTIDE SEQUENCE</scope>
</reference>
<dbReference type="PANTHER" id="PTHR21411">
    <property type="entry name" value="APONTIC"/>
    <property type="match status" value="1"/>
</dbReference>
<dbReference type="AlphaFoldDB" id="A0A9N9T9W3"/>
<dbReference type="InterPro" id="IPR028002">
    <property type="entry name" value="Myb_DNA-bind_5"/>
</dbReference>
<evidence type="ECO:0000256" key="2">
    <source>
        <dbReference type="ARBA" id="ARBA00016807"/>
    </source>
</evidence>
<dbReference type="EMBL" id="OU900094">
    <property type="protein sequence ID" value="CAG9854082.1"/>
    <property type="molecule type" value="Genomic_DNA"/>
</dbReference>
<evidence type="ECO:0000259" key="7">
    <source>
        <dbReference type="Pfam" id="PF13873"/>
    </source>
</evidence>